<dbReference type="AlphaFoldDB" id="A0A2T5G919"/>
<evidence type="ECO:0000313" key="2">
    <source>
        <dbReference type="EMBL" id="PTQ52681.1"/>
    </source>
</evidence>
<accession>A0A2T5G919</accession>
<feature type="region of interest" description="Disordered" evidence="1">
    <location>
        <begin position="55"/>
        <end position="74"/>
    </location>
</feature>
<evidence type="ECO:0000313" key="3">
    <source>
        <dbReference type="Proteomes" id="UP000244016"/>
    </source>
</evidence>
<evidence type="ECO:0000256" key="1">
    <source>
        <dbReference type="SAM" id="MobiDB-lite"/>
    </source>
</evidence>
<gene>
    <name evidence="2" type="ORF">BLITH_0860</name>
</gene>
<sequence length="74" mass="8897">MRPAFTRVPEEDAQIAWQKQVIGEEFRELVGRRYFRFAGRKGILSAEELEAMLERRREREGKKEGKKKLEERVF</sequence>
<reference evidence="2 3" key="1">
    <citation type="submission" date="2017-08" db="EMBL/GenBank/DDBJ databases">
        <title>Burning lignite coal seam in the remote Altai Mountains harbors a hydrogen-driven thermophilic microbial community.</title>
        <authorList>
            <person name="Kadnikov V.V."/>
            <person name="Mardanov A.V."/>
            <person name="Ivasenko D."/>
            <person name="Beletsky A.V."/>
            <person name="Karnachuk O.V."/>
            <person name="Ravin N.V."/>
        </authorList>
    </citation>
    <scope>NUCLEOTIDE SEQUENCE [LARGE SCALE GENOMIC DNA]</scope>
    <source>
        <strain evidence="2">AL31</strain>
    </source>
</reference>
<comment type="caution">
    <text evidence="2">The sequence shown here is derived from an EMBL/GenBank/DDBJ whole genome shotgun (WGS) entry which is preliminary data.</text>
</comment>
<name>A0A2T5G919_9BACL</name>
<dbReference type="Proteomes" id="UP000244016">
    <property type="component" value="Unassembled WGS sequence"/>
</dbReference>
<proteinExistence type="predicted"/>
<organism evidence="2 3">
    <name type="scientific">Brockia lithotrophica</name>
    <dbReference type="NCBI Taxonomy" id="933949"/>
    <lineage>
        <taxon>Bacteria</taxon>
        <taxon>Bacillati</taxon>
        <taxon>Bacillota</taxon>
        <taxon>Bacilli</taxon>
        <taxon>Bacillales</taxon>
        <taxon>Bacillales Family X. Incertae Sedis</taxon>
        <taxon>Brockia</taxon>
    </lineage>
</organism>
<dbReference type="EMBL" id="PEBW01000002">
    <property type="protein sequence ID" value="PTQ52681.1"/>
    <property type="molecule type" value="Genomic_DNA"/>
</dbReference>
<protein>
    <submittedName>
        <fullName evidence="2">Uncharacterized protein</fullName>
    </submittedName>
</protein>